<dbReference type="OrthoDB" id="4006962at2"/>
<evidence type="ECO:0000256" key="2">
    <source>
        <dbReference type="ARBA" id="ARBA00022801"/>
    </source>
</evidence>
<organism evidence="7 8">
    <name type="scientific">Nonomuraea longispora</name>
    <dbReference type="NCBI Taxonomy" id="1848320"/>
    <lineage>
        <taxon>Bacteria</taxon>
        <taxon>Bacillati</taxon>
        <taxon>Actinomycetota</taxon>
        <taxon>Actinomycetes</taxon>
        <taxon>Streptosporangiales</taxon>
        <taxon>Streptosporangiaceae</taxon>
        <taxon>Nonomuraea</taxon>
    </lineage>
</organism>
<feature type="domain" description="AB hydrolase-1" evidence="5">
    <location>
        <begin position="100"/>
        <end position="285"/>
    </location>
</feature>
<evidence type="ECO:0000313" key="8">
    <source>
        <dbReference type="Proteomes" id="UP000295157"/>
    </source>
</evidence>
<feature type="signal peptide" evidence="4">
    <location>
        <begin position="1"/>
        <end position="23"/>
    </location>
</feature>
<name>A0A4R4MN24_9ACTN</name>
<keyword evidence="8" id="KW-1185">Reference proteome</keyword>
<evidence type="ECO:0000259" key="5">
    <source>
        <dbReference type="Pfam" id="PF00561"/>
    </source>
</evidence>
<evidence type="ECO:0000313" key="7">
    <source>
        <dbReference type="EMBL" id="TDB97344.1"/>
    </source>
</evidence>
<keyword evidence="4" id="KW-0732">Signal</keyword>
<evidence type="ECO:0000256" key="1">
    <source>
        <dbReference type="ARBA" id="ARBA00010088"/>
    </source>
</evidence>
<dbReference type="RefSeq" id="WP_132340899.1">
    <property type="nucleotide sequence ID" value="NZ_SMJZ01000267.1"/>
</dbReference>
<comment type="caution">
    <text evidence="7">The sequence shown here is derived from an EMBL/GenBank/DDBJ whole genome shotgun (WGS) entry which is preliminary data.</text>
</comment>
<dbReference type="Pfam" id="PF08386">
    <property type="entry name" value="Abhydrolase_4"/>
    <property type="match status" value="1"/>
</dbReference>
<reference evidence="7 8" key="1">
    <citation type="submission" date="2019-02" db="EMBL/GenBank/DDBJ databases">
        <title>Draft genome sequences of novel Actinobacteria.</title>
        <authorList>
            <person name="Sahin N."/>
            <person name="Ay H."/>
            <person name="Saygin H."/>
        </authorList>
    </citation>
    <scope>NUCLEOTIDE SEQUENCE [LARGE SCALE GENOMIC DNA]</scope>
    <source>
        <strain evidence="7 8">KC201</strain>
    </source>
</reference>
<dbReference type="PANTHER" id="PTHR43248:SF25">
    <property type="entry name" value="AB HYDROLASE-1 DOMAIN-CONTAINING PROTEIN-RELATED"/>
    <property type="match status" value="1"/>
</dbReference>
<feature type="domain" description="Peptidase S33 tripeptidyl aminopeptidase-like C-terminal" evidence="6">
    <location>
        <begin position="407"/>
        <end position="494"/>
    </location>
</feature>
<gene>
    <name evidence="7" type="ORF">E1267_39950</name>
</gene>
<feature type="chain" id="PRO_5039452091" evidence="4">
    <location>
        <begin position="24"/>
        <end position="556"/>
    </location>
</feature>
<comment type="similarity">
    <text evidence="1">Belongs to the peptidase S33 family.</text>
</comment>
<dbReference type="EMBL" id="SMJZ01000267">
    <property type="protein sequence ID" value="TDB97344.1"/>
    <property type="molecule type" value="Genomic_DNA"/>
</dbReference>
<dbReference type="GO" id="GO:0016787">
    <property type="term" value="F:hydrolase activity"/>
    <property type="evidence" value="ECO:0007669"/>
    <property type="project" value="UniProtKB-KW"/>
</dbReference>
<dbReference type="InterPro" id="IPR013595">
    <property type="entry name" value="Pept_S33_TAP-like_C"/>
</dbReference>
<feature type="region of interest" description="Disordered" evidence="3">
    <location>
        <begin position="488"/>
        <end position="533"/>
    </location>
</feature>
<dbReference type="Gene3D" id="3.40.50.1820">
    <property type="entry name" value="alpha/beta hydrolase"/>
    <property type="match status" value="1"/>
</dbReference>
<dbReference type="AlphaFoldDB" id="A0A4R4MN24"/>
<keyword evidence="2 7" id="KW-0378">Hydrolase</keyword>
<dbReference type="InterPro" id="IPR029058">
    <property type="entry name" value="AB_hydrolase_fold"/>
</dbReference>
<evidence type="ECO:0000259" key="6">
    <source>
        <dbReference type="Pfam" id="PF08386"/>
    </source>
</evidence>
<proteinExistence type="inferred from homology"/>
<dbReference type="InterPro" id="IPR051601">
    <property type="entry name" value="Serine_prot/Carboxylest_S33"/>
</dbReference>
<protein>
    <submittedName>
        <fullName evidence="7">Alpha/beta fold hydrolase</fullName>
    </submittedName>
</protein>
<accession>A0A4R4MN24</accession>
<sequence>MRGRTSAAAIVLVTALAGLLAPAAPAISAAEGGPAAGSDPAAERPPTIGWRACPGKDVPQGMRCASLEVPLDWSDTDGKKITLDLARLPATGQGSRIGSVLHVPGGPGSKGIEDLKRFAPDLAELRRRFDLVAYNPRNTDLAAKLPEVCARPAVPHLAEPRTRAEYDAQAAAFARAMRSCAEHDRSGLFTRLDSIAVARDMEAIRAALGERKLSFMAASYGGVPAAAYMRLFPQRIRAMYLDGVINQPDGWHDQMLVGYPALERMFTRFTTWCAATAACALHGEDAGRAWRALTRRADRTPIPVTSEEFGKGRLTGSSLRWFGFPFHPGPEHERWLSFADAVDKARRGDGSGFAHVLLGNARVWSMPLAVGMTCGDDRRYHGYAEYKRMRAQGREASPNFGGSSFDLLGCTGWPYRVANPARPLPTAGLPPLLGAGTWTDHPLTDSLVRRVPGSTTIRYEGPGHVLYMSGDRCTIGHATRYLVDLTLPPPGTVCRPGQKENRRSRSAGGGDDLKEGVPDQGAGPGDAGQSSLSLYGYAPLPHDLLARVRARLGVTR</sequence>
<dbReference type="InterPro" id="IPR000073">
    <property type="entry name" value="AB_hydrolase_1"/>
</dbReference>
<dbReference type="PANTHER" id="PTHR43248">
    <property type="entry name" value="2-SUCCINYL-6-HYDROXY-2,4-CYCLOHEXADIENE-1-CARBOXYLATE SYNTHASE"/>
    <property type="match status" value="1"/>
</dbReference>
<dbReference type="SUPFAM" id="SSF53474">
    <property type="entry name" value="alpha/beta-Hydrolases"/>
    <property type="match status" value="1"/>
</dbReference>
<evidence type="ECO:0000256" key="4">
    <source>
        <dbReference type="SAM" id="SignalP"/>
    </source>
</evidence>
<dbReference type="Pfam" id="PF00561">
    <property type="entry name" value="Abhydrolase_1"/>
    <property type="match status" value="1"/>
</dbReference>
<evidence type="ECO:0000256" key="3">
    <source>
        <dbReference type="SAM" id="MobiDB-lite"/>
    </source>
</evidence>
<dbReference type="Proteomes" id="UP000295157">
    <property type="component" value="Unassembled WGS sequence"/>
</dbReference>